<dbReference type="InterPro" id="IPR050705">
    <property type="entry name" value="Cytochrome_P450_3A"/>
</dbReference>
<dbReference type="PANTHER" id="PTHR24302:SF15">
    <property type="entry name" value="FATTY-ACID PEROXYGENASE"/>
    <property type="match status" value="1"/>
</dbReference>
<dbReference type="GO" id="GO:0005506">
    <property type="term" value="F:iron ion binding"/>
    <property type="evidence" value="ECO:0007669"/>
    <property type="project" value="InterPro"/>
</dbReference>
<keyword evidence="5 6" id="KW-0408">Iron</keyword>
<protein>
    <submittedName>
        <fullName evidence="7">Cytochrome P450</fullName>
    </submittedName>
</protein>
<name>A0A432LCC9_9BACI</name>
<organism evidence="7 8">
    <name type="scientific">Lysinibacillus antri</name>
    <dbReference type="NCBI Taxonomy" id="2498145"/>
    <lineage>
        <taxon>Bacteria</taxon>
        <taxon>Bacillati</taxon>
        <taxon>Bacillota</taxon>
        <taxon>Bacilli</taxon>
        <taxon>Bacillales</taxon>
        <taxon>Bacillaceae</taxon>
        <taxon>Lysinibacillus</taxon>
    </lineage>
</organism>
<comment type="similarity">
    <text evidence="1">Belongs to the cytochrome P450 family.</text>
</comment>
<evidence type="ECO:0000313" key="7">
    <source>
        <dbReference type="EMBL" id="RUL53563.1"/>
    </source>
</evidence>
<gene>
    <name evidence="7" type="ORF">EK386_08325</name>
</gene>
<dbReference type="RefSeq" id="WP_126658703.1">
    <property type="nucleotide sequence ID" value="NZ_RYYR01000009.1"/>
</dbReference>
<evidence type="ECO:0000256" key="6">
    <source>
        <dbReference type="PIRSR" id="PIRSR602401-1"/>
    </source>
</evidence>
<dbReference type="Pfam" id="PF00067">
    <property type="entry name" value="p450"/>
    <property type="match status" value="1"/>
</dbReference>
<sequence length="418" mass="48312">MENQMPREEGFDHSFGLLKEGYNFIKNRSENLNSNVFETRILGKKAICMTGEEAAALFYDATKFQRTDAAPNRIVQSLFGKDSVQTLDGEEHKNRKALLMSVMHQESITNLLEITSNQWEQSIDKWTKMEQIELYEEVKELLCKVAFKWIGAPLHENEVKTMTKELAAMFESPAAIGPAHWMGRTLRNVIEKTVQQMIQDTRDKKVQYPKDSVLHKFAFHKDVDGQLLDAETATVEVINMLRPIVAIAIYINFTVLALLQFPEQKEKLKNYPDYAKMFVQEVRRYYPFFPFVAAKVKSDFTWNGYDFKEGTLTLLDLYGTNHDPQIWDNPDEFQPERFANWEGTPFSFIPQGGGDYYLGHRCAGEGITIDVMKVSLDYLVNKIEFNMPEQNLDFEMDDIPSIPKSKIVLSHVKRINTQ</sequence>
<dbReference type="PANTHER" id="PTHR24302">
    <property type="entry name" value="CYTOCHROME P450 FAMILY 3"/>
    <property type="match status" value="1"/>
</dbReference>
<feature type="binding site" description="axial binding residue" evidence="6">
    <location>
        <position position="362"/>
    </location>
    <ligand>
        <name>heme</name>
        <dbReference type="ChEBI" id="CHEBI:30413"/>
    </ligand>
    <ligandPart>
        <name>Fe</name>
        <dbReference type="ChEBI" id="CHEBI:18248"/>
    </ligandPart>
</feature>
<dbReference type="GO" id="GO:0004497">
    <property type="term" value="F:monooxygenase activity"/>
    <property type="evidence" value="ECO:0007669"/>
    <property type="project" value="InterPro"/>
</dbReference>
<keyword evidence="4" id="KW-0560">Oxidoreductase</keyword>
<dbReference type="PRINTS" id="PR00463">
    <property type="entry name" value="EP450I"/>
</dbReference>
<evidence type="ECO:0000256" key="3">
    <source>
        <dbReference type="ARBA" id="ARBA00022723"/>
    </source>
</evidence>
<dbReference type="EMBL" id="RYYR01000009">
    <property type="protein sequence ID" value="RUL53563.1"/>
    <property type="molecule type" value="Genomic_DNA"/>
</dbReference>
<keyword evidence="8" id="KW-1185">Reference proteome</keyword>
<evidence type="ECO:0000256" key="4">
    <source>
        <dbReference type="ARBA" id="ARBA00023002"/>
    </source>
</evidence>
<dbReference type="SUPFAM" id="SSF48264">
    <property type="entry name" value="Cytochrome P450"/>
    <property type="match status" value="1"/>
</dbReference>
<proteinExistence type="inferred from homology"/>
<dbReference type="InterPro" id="IPR002401">
    <property type="entry name" value="Cyt_P450_E_grp-I"/>
</dbReference>
<dbReference type="GO" id="GO:0016705">
    <property type="term" value="F:oxidoreductase activity, acting on paired donors, with incorporation or reduction of molecular oxygen"/>
    <property type="evidence" value="ECO:0007669"/>
    <property type="project" value="InterPro"/>
</dbReference>
<evidence type="ECO:0000313" key="8">
    <source>
        <dbReference type="Proteomes" id="UP000287910"/>
    </source>
</evidence>
<dbReference type="Gene3D" id="1.10.630.10">
    <property type="entry name" value="Cytochrome P450"/>
    <property type="match status" value="1"/>
</dbReference>
<keyword evidence="3 6" id="KW-0479">Metal-binding</keyword>
<dbReference type="AlphaFoldDB" id="A0A432LCC9"/>
<dbReference type="CDD" id="cd11067">
    <property type="entry name" value="CYP152"/>
    <property type="match status" value="1"/>
</dbReference>
<evidence type="ECO:0000256" key="5">
    <source>
        <dbReference type="ARBA" id="ARBA00023004"/>
    </source>
</evidence>
<accession>A0A432LCC9</accession>
<reference evidence="7 8" key="1">
    <citation type="submission" date="2018-12" db="EMBL/GenBank/DDBJ databases">
        <title>Lysinibacillus antri sp. nov., isolated from a cave soil.</title>
        <authorList>
            <person name="Narsing Rao M.P."/>
            <person name="Zhang H."/>
            <person name="Dong Z.-Y."/>
            <person name="Niu X.-K."/>
            <person name="Zhang K."/>
            <person name="Fang B.-Z."/>
            <person name="Kang Y.-Q."/>
            <person name="Xiao M."/>
            <person name="Li W.-J."/>
        </authorList>
    </citation>
    <scope>NUCLEOTIDE SEQUENCE [LARGE SCALE GENOMIC DNA]</scope>
    <source>
        <strain evidence="7 8">SYSU K30002</strain>
    </source>
</reference>
<dbReference type="InterPro" id="IPR001128">
    <property type="entry name" value="Cyt_P450"/>
</dbReference>
<keyword evidence="2 6" id="KW-0349">Heme</keyword>
<dbReference type="GO" id="GO:0020037">
    <property type="term" value="F:heme binding"/>
    <property type="evidence" value="ECO:0007669"/>
    <property type="project" value="InterPro"/>
</dbReference>
<evidence type="ECO:0000256" key="2">
    <source>
        <dbReference type="ARBA" id="ARBA00022617"/>
    </source>
</evidence>
<comment type="cofactor">
    <cofactor evidence="6">
        <name>heme</name>
        <dbReference type="ChEBI" id="CHEBI:30413"/>
    </cofactor>
</comment>
<dbReference type="InterPro" id="IPR036396">
    <property type="entry name" value="Cyt_P450_sf"/>
</dbReference>
<comment type="caution">
    <text evidence="7">The sequence shown here is derived from an EMBL/GenBank/DDBJ whole genome shotgun (WGS) entry which is preliminary data.</text>
</comment>
<dbReference type="Proteomes" id="UP000287910">
    <property type="component" value="Unassembled WGS sequence"/>
</dbReference>
<evidence type="ECO:0000256" key="1">
    <source>
        <dbReference type="ARBA" id="ARBA00010617"/>
    </source>
</evidence>